<gene>
    <name evidence="1" type="ORF">SANT12839_098750</name>
</gene>
<dbReference type="SUPFAM" id="SSF53474">
    <property type="entry name" value="alpha/beta-Hydrolases"/>
    <property type="match status" value="1"/>
</dbReference>
<dbReference type="Gene3D" id="3.40.50.1820">
    <property type="entry name" value="alpha/beta hydrolase"/>
    <property type="match status" value="1"/>
</dbReference>
<evidence type="ECO:0000313" key="1">
    <source>
        <dbReference type="EMBL" id="GDY48993.1"/>
    </source>
</evidence>
<name>A0A4D4KT23_9ACTN</name>
<organism evidence="1 2">
    <name type="scientific">Streptomyces antimycoticus</name>
    <dbReference type="NCBI Taxonomy" id="68175"/>
    <lineage>
        <taxon>Bacteria</taxon>
        <taxon>Bacillati</taxon>
        <taxon>Actinomycetota</taxon>
        <taxon>Actinomycetes</taxon>
        <taxon>Kitasatosporales</taxon>
        <taxon>Streptomycetaceae</taxon>
        <taxon>Streptomyces</taxon>
        <taxon>Streptomyces violaceusniger group</taxon>
    </lineage>
</organism>
<comment type="caution">
    <text evidence="1">The sequence shown here is derived from an EMBL/GenBank/DDBJ whole genome shotgun (WGS) entry which is preliminary data.</text>
</comment>
<dbReference type="AlphaFoldDB" id="A0A4D4KT23"/>
<reference evidence="1 2" key="1">
    <citation type="journal article" date="2020" name="Int. J. Syst. Evol. Microbiol.">
        <title>Reclassification of Streptomyces castelarensis and Streptomyces sporoclivatus as later heterotypic synonyms of Streptomyces antimycoticus.</title>
        <authorList>
            <person name="Komaki H."/>
            <person name="Tamura T."/>
        </authorList>
    </citation>
    <scope>NUCLEOTIDE SEQUENCE [LARGE SCALE GENOMIC DNA]</scope>
    <source>
        <strain evidence="1 2">NBRC 12839</strain>
    </source>
</reference>
<dbReference type="InterPro" id="IPR029058">
    <property type="entry name" value="AB_hydrolase_fold"/>
</dbReference>
<proteinExistence type="predicted"/>
<accession>A0A4D4KT23</accession>
<sequence length="104" mass="11735">MFRMWAVGLKAAYDPDKAFSETDLTEDLGSTDVPTLIVHSDDDQIVPIVAAGKKSVELGFARLHTFKVRISTGTPMVCYRVRSARWKSRRSTRRLSSLTRRTTC</sequence>
<keyword evidence="2" id="KW-1185">Reference proteome</keyword>
<dbReference type="EMBL" id="BJHV01000001">
    <property type="protein sequence ID" value="GDY48993.1"/>
    <property type="molecule type" value="Genomic_DNA"/>
</dbReference>
<dbReference type="Proteomes" id="UP000299290">
    <property type="component" value="Unassembled WGS sequence"/>
</dbReference>
<evidence type="ECO:0000313" key="2">
    <source>
        <dbReference type="Proteomes" id="UP000299290"/>
    </source>
</evidence>
<protein>
    <submittedName>
        <fullName evidence="1">Uncharacterized protein</fullName>
    </submittedName>
</protein>